<evidence type="ECO:0008006" key="3">
    <source>
        <dbReference type="Google" id="ProtNLM"/>
    </source>
</evidence>
<evidence type="ECO:0000313" key="2">
    <source>
        <dbReference type="Proteomes" id="UP000295157"/>
    </source>
</evidence>
<accession>A0A4R4NAW0</accession>
<comment type="caution">
    <text evidence="1">The sequence shown here is derived from an EMBL/GenBank/DDBJ whole genome shotgun (WGS) entry which is preliminary data.</text>
</comment>
<protein>
    <recommendedName>
        <fullName evidence="3">DUF1795 domain-containing protein</fullName>
    </recommendedName>
</protein>
<name>A0A4R4NAW0_9ACTN</name>
<sequence>MAVVMVCLLAGADRVGPQVRYYVAQGLRVGYPTGWQVDVDADLRPPMVMAAEPPWWPFGWFAEYQVSLLPHGASLEEAVEEHLKDVRDVYHDVVLEERERVVLGAGAPGYMLRSSFVEYAPDMESFPTGEIVLLAVTGRGELLKVRYVCALKRCGFEDVSVRAAMKSVVPR</sequence>
<dbReference type="RefSeq" id="WP_132334747.1">
    <property type="nucleotide sequence ID" value="NZ_SMJZ01000089.1"/>
</dbReference>
<dbReference type="EMBL" id="SMJZ01000089">
    <property type="protein sequence ID" value="TDC04430.1"/>
    <property type="molecule type" value="Genomic_DNA"/>
</dbReference>
<organism evidence="1 2">
    <name type="scientific">Nonomuraea longispora</name>
    <dbReference type="NCBI Taxonomy" id="1848320"/>
    <lineage>
        <taxon>Bacteria</taxon>
        <taxon>Bacillati</taxon>
        <taxon>Actinomycetota</taxon>
        <taxon>Actinomycetes</taxon>
        <taxon>Streptosporangiales</taxon>
        <taxon>Streptosporangiaceae</taxon>
        <taxon>Nonomuraea</taxon>
    </lineage>
</organism>
<dbReference type="OrthoDB" id="9981458at2"/>
<proteinExistence type="predicted"/>
<reference evidence="1 2" key="1">
    <citation type="submission" date="2019-02" db="EMBL/GenBank/DDBJ databases">
        <title>Draft genome sequences of novel Actinobacteria.</title>
        <authorList>
            <person name="Sahin N."/>
            <person name="Ay H."/>
            <person name="Saygin H."/>
        </authorList>
    </citation>
    <scope>NUCLEOTIDE SEQUENCE [LARGE SCALE GENOMIC DNA]</scope>
    <source>
        <strain evidence="1 2">KC201</strain>
    </source>
</reference>
<gene>
    <name evidence="1" type="ORF">E1267_22905</name>
</gene>
<dbReference type="Proteomes" id="UP000295157">
    <property type="component" value="Unassembled WGS sequence"/>
</dbReference>
<keyword evidence="2" id="KW-1185">Reference proteome</keyword>
<dbReference type="AlphaFoldDB" id="A0A4R4NAW0"/>
<evidence type="ECO:0000313" key="1">
    <source>
        <dbReference type="EMBL" id="TDC04430.1"/>
    </source>
</evidence>